<dbReference type="EMBL" id="JADCNL010000010">
    <property type="protein sequence ID" value="KAG0463958.1"/>
    <property type="molecule type" value="Genomic_DNA"/>
</dbReference>
<gene>
    <name evidence="2" type="ORF">HPP92_019603</name>
    <name evidence="1" type="ORF">HPP92_020027</name>
</gene>
<evidence type="ECO:0000313" key="3">
    <source>
        <dbReference type="Proteomes" id="UP000636800"/>
    </source>
</evidence>
<accession>A0A835UJQ5</accession>
<dbReference type="Proteomes" id="UP000639772">
    <property type="component" value="Chromosome 10"/>
</dbReference>
<comment type="caution">
    <text evidence="1">The sequence shown here is derived from an EMBL/GenBank/DDBJ whole genome shotgun (WGS) entry which is preliminary data.</text>
</comment>
<evidence type="ECO:0000313" key="2">
    <source>
        <dbReference type="EMBL" id="KAG0465439.1"/>
    </source>
</evidence>
<dbReference type="Proteomes" id="UP000636800">
    <property type="component" value="Chromosome 10"/>
</dbReference>
<keyword evidence="3" id="KW-1185">Reference proteome</keyword>
<reference evidence="3 4" key="1">
    <citation type="journal article" date="2020" name="Nat. Food">
        <title>A phased Vanilla planifolia genome enables genetic improvement of flavour and production.</title>
        <authorList>
            <person name="Hasing T."/>
            <person name="Tang H."/>
            <person name="Brym M."/>
            <person name="Khazi F."/>
            <person name="Huang T."/>
            <person name="Chambers A.H."/>
        </authorList>
    </citation>
    <scope>NUCLEOTIDE SEQUENCE [LARGE SCALE GENOMIC DNA]</scope>
    <source>
        <tissue evidence="1">Leaf</tissue>
    </source>
</reference>
<protein>
    <submittedName>
        <fullName evidence="1">Uncharacterized protein</fullName>
    </submittedName>
</protein>
<organism evidence="1 3">
    <name type="scientific">Vanilla planifolia</name>
    <name type="common">Vanilla</name>
    <dbReference type="NCBI Taxonomy" id="51239"/>
    <lineage>
        <taxon>Eukaryota</taxon>
        <taxon>Viridiplantae</taxon>
        <taxon>Streptophyta</taxon>
        <taxon>Embryophyta</taxon>
        <taxon>Tracheophyta</taxon>
        <taxon>Spermatophyta</taxon>
        <taxon>Magnoliopsida</taxon>
        <taxon>Liliopsida</taxon>
        <taxon>Asparagales</taxon>
        <taxon>Orchidaceae</taxon>
        <taxon>Vanilloideae</taxon>
        <taxon>Vanilleae</taxon>
        <taxon>Vanilla</taxon>
    </lineage>
</organism>
<evidence type="ECO:0000313" key="4">
    <source>
        <dbReference type="Proteomes" id="UP000639772"/>
    </source>
</evidence>
<dbReference type="EMBL" id="JADCNM010000010">
    <property type="protein sequence ID" value="KAG0465439.1"/>
    <property type="molecule type" value="Genomic_DNA"/>
</dbReference>
<name>A0A835UJQ5_VANPL</name>
<sequence>MASMNAARCEVRCEFPVEGWSRRGAMGAWGRRRTTGGWLPFAVGLVAVP</sequence>
<dbReference type="AlphaFoldDB" id="A0A835UJQ5"/>
<proteinExistence type="predicted"/>
<evidence type="ECO:0000313" key="1">
    <source>
        <dbReference type="EMBL" id="KAG0463958.1"/>
    </source>
</evidence>